<dbReference type="Proteomes" id="UP000427281">
    <property type="component" value="Chromosome"/>
</dbReference>
<sequence length="451" mass="51073">MYRSCTTNFQMSGLCLLAVLSLTSVTLSAPPEPPASEQQTTNRKQVEELIRQLDDNQRMVRQRAELALVELGKPVLNLLPAPELVSSPSVREALQRIRLQIEKQAARESIKASQVNLQGHYSLQQILQTIMKQTDNQLDWTRLSESQLKQQLDVRFIATPFWQAVDEVTHKVPVTYQINGPRDQIHFEPRASSESKTASDPAVCYDGPFRITADRLQTRPLAGSENQDLLRITFRIQVEPRLRPLFLSYAARRLQAAGTTETRLPPFNPGAKYELPLGERGKNLNFTMQWILERGQHPQAVRVHGNLEMELAAETLPITFRDLSSSQGAVRRRGNVSVELVDVERKQLPDSQVLNVRIALSYDYGGPAFESHRTWIYHNRAYLEDAQGKKFWLEGSSQTTLESTGKIGVLYRFTGLPATAHPDQFTYLAPTLITAAPIELRFEKLELPPQK</sequence>
<organism evidence="3 4">
    <name type="scientific">Gimesia benthica</name>
    <dbReference type="NCBI Taxonomy" id="2608982"/>
    <lineage>
        <taxon>Bacteria</taxon>
        <taxon>Pseudomonadati</taxon>
        <taxon>Planctomycetota</taxon>
        <taxon>Planctomycetia</taxon>
        <taxon>Planctomycetales</taxon>
        <taxon>Planctomycetaceae</taxon>
        <taxon>Gimesia</taxon>
    </lineage>
</organism>
<keyword evidence="2" id="KW-0732">Signal</keyword>
<name>A0A6I6AE66_9PLAN</name>
<feature type="coiled-coil region" evidence="1">
    <location>
        <begin position="36"/>
        <end position="63"/>
    </location>
</feature>
<keyword evidence="1" id="KW-0175">Coiled coil</keyword>
<proteinExistence type="predicted"/>
<keyword evidence="4" id="KW-1185">Reference proteome</keyword>
<evidence type="ECO:0000256" key="1">
    <source>
        <dbReference type="SAM" id="Coils"/>
    </source>
</evidence>
<dbReference type="AlphaFoldDB" id="A0A6I6AE66"/>
<evidence type="ECO:0008006" key="5">
    <source>
        <dbReference type="Google" id="ProtNLM"/>
    </source>
</evidence>
<evidence type="ECO:0000313" key="4">
    <source>
        <dbReference type="Proteomes" id="UP000427281"/>
    </source>
</evidence>
<dbReference type="RefSeq" id="WP_155365610.1">
    <property type="nucleotide sequence ID" value="NZ_CP043930.1"/>
</dbReference>
<evidence type="ECO:0000256" key="2">
    <source>
        <dbReference type="SAM" id="SignalP"/>
    </source>
</evidence>
<protein>
    <recommendedName>
        <fullName evidence="5">HEAT repeat domain-containing protein</fullName>
    </recommendedName>
</protein>
<reference evidence="3 4" key="1">
    <citation type="submission" date="2019-09" db="EMBL/GenBank/DDBJ databases">
        <title>Gimesia benthica sp. nov., a novel bacterium isolated from deep-sea water of the Northwest Indian Ocean.</title>
        <authorList>
            <person name="Dai X."/>
        </authorList>
    </citation>
    <scope>NUCLEOTIDE SEQUENCE [LARGE SCALE GENOMIC DNA]</scope>
    <source>
        <strain evidence="3 4">E7</strain>
    </source>
</reference>
<dbReference type="KEGG" id="gim:F1728_20230"/>
<feature type="chain" id="PRO_5026011921" description="HEAT repeat domain-containing protein" evidence="2">
    <location>
        <begin position="30"/>
        <end position="451"/>
    </location>
</feature>
<gene>
    <name evidence="3" type="ORF">F1728_20230</name>
</gene>
<accession>A0A6I6AE66</accession>
<evidence type="ECO:0000313" key="3">
    <source>
        <dbReference type="EMBL" id="QGQ24874.1"/>
    </source>
</evidence>
<feature type="signal peptide" evidence="2">
    <location>
        <begin position="1"/>
        <end position="29"/>
    </location>
</feature>
<dbReference type="EMBL" id="CP043930">
    <property type="protein sequence ID" value="QGQ24874.1"/>
    <property type="molecule type" value="Genomic_DNA"/>
</dbReference>